<accession>A0AAD7AT41</accession>
<organism evidence="1 2">
    <name type="scientific">Mycena albidolilacea</name>
    <dbReference type="NCBI Taxonomy" id="1033008"/>
    <lineage>
        <taxon>Eukaryota</taxon>
        <taxon>Fungi</taxon>
        <taxon>Dikarya</taxon>
        <taxon>Basidiomycota</taxon>
        <taxon>Agaricomycotina</taxon>
        <taxon>Agaricomycetes</taxon>
        <taxon>Agaricomycetidae</taxon>
        <taxon>Agaricales</taxon>
        <taxon>Marasmiineae</taxon>
        <taxon>Mycenaceae</taxon>
        <taxon>Mycena</taxon>
    </lineage>
</organism>
<name>A0AAD7AT41_9AGAR</name>
<protein>
    <submittedName>
        <fullName evidence="1">Uncharacterized protein</fullName>
    </submittedName>
</protein>
<dbReference type="Proteomes" id="UP001218218">
    <property type="component" value="Unassembled WGS sequence"/>
</dbReference>
<evidence type="ECO:0000313" key="2">
    <source>
        <dbReference type="Proteomes" id="UP001218218"/>
    </source>
</evidence>
<sequence>MNELERLLLRLPGVILNTFRDEARPGHLSLSPYWSSVTGLEIYEFFRTGHRSPSDVRILKTVAKIAVKRLKKSNLFPRRDATGSGSMVFARAANYDSGSKFFSHGSDSPSTIFTKKKIGHAPSDKYSSTFPHPAISAQVFTEAGSPYRSLGGASQQNYVAESTGYLLLSRSPGEGFREPRKSTMRVADIGLGEVKLCPCRSSKVDKGNPRVVVVGHKNGAGNFQPLPEVPSVLQLGYGIDLETVGRRNRHQKYTMQWPLWGPGAVIRRAFGVRVSMDFANNMLMYEW</sequence>
<evidence type="ECO:0000313" key="1">
    <source>
        <dbReference type="EMBL" id="KAJ7367473.1"/>
    </source>
</evidence>
<comment type="caution">
    <text evidence="1">The sequence shown here is derived from an EMBL/GenBank/DDBJ whole genome shotgun (WGS) entry which is preliminary data.</text>
</comment>
<keyword evidence="2" id="KW-1185">Reference proteome</keyword>
<reference evidence="1" key="1">
    <citation type="submission" date="2023-03" db="EMBL/GenBank/DDBJ databases">
        <title>Massive genome expansion in bonnet fungi (Mycena s.s.) driven by repeated elements and novel gene families across ecological guilds.</title>
        <authorList>
            <consortium name="Lawrence Berkeley National Laboratory"/>
            <person name="Harder C.B."/>
            <person name="Miyauchi S."/>
            <person name="Viragh M."/>
            <person name="Kuo A."/>
            <person name="Thoen E."/>
            <person name="Andreopoulos B."/>
            <person name="Lu D."/>
            <person name="Skrede I."/>
            <person name="Drula E."/>
            <person name="Henrissat B."/>
            <person name="Morin E."/>
            <person name="Kohler A."/>
            <person name="Barry K."/>
            <person name="LaButti K."/>
            <person name="Morin E."/>
            <person name="Salamov A."/>
            <person name="Lipzen A."/>
            <person name="Mereny Z."/>
            <person name="Hegedus B."/>
            <person name="Baldrian P."/>
            <person name="Stursova M."/>
            <person name="Weitz H."/>
            <person name="Taylor A."/>
            <person name="Grigoriev I.V."/>
            <person name="Nagy L.G."/>
            <person name="Martin F."/>
            <person name="Kauserud H."/>
        </authorList>
    </citation>
    <scope>NUCLEOTIDE SEQUENCE</scope>
    <source>
        <strain evidence="1">CBHHK002</strain>
    </source>
</reference>
<proteinExistence type="predicted"/>
<gene>
    <name evidence="1" type="ORF">DFH08DRAFT_795639</name>
</gene>
<dbReference type="EMBL" id="JARIHO010000001">
    <property type="protein sequence ID" value="KAJ7367473.1"/>
    <property type="molecule type" value="Genomic_DNA"/>
</dbReference>
<dbReference type="AlphaFoldDB" id="A0AAD7AT41"/>